<sequence length="209" mass="23012">QHFLIFIGGTVATPLTVVSLMCMEGSDPRRGDVVSTTIFVSGLITILQSTFGIRLPIVQGVNFAYLMPTITILSMSFPTCDSLNLENMTLAQKEEEWQMRMREIQGAIAVSAIFQVFVGYTGLVGLVMRWVTPLTIIPTITMLGLALFSLGTKQAATHWGISSLTLLLLVLVSQYLKNLKTPLPAFTGPKGFHIVWIPLFTYFPVSKRA</sequence>
<dbReference type="Proteomes" id="UP001445076">
    <property type="component" value="Unassembled WGS sequence"/>
</dbReference>
<evidence type="ECO:0008006" key="9">
    <source>
        <dbReference type="Google" id="ProtNLM"/>
    </source>
</evidence>
<keyword evidence="5 6" id="KW-0472">Membrane</keyword>
<dbReference type="InterPro" id="IPR006043">
    <property type="entry name" value="NCS2"/>
</dbReference>
<feature type="transmembrane region" description="Helical" evidence="6">
    <location>
        <begin position="6"/>
        <end position="23"/>
    </location>
</feature>
<evidence type="ECO:0000256" key="6">
    <source>
        <dbReference type="SAM" id="Phobius"/>
    </source>
</evidence>
<feature type="transmembrane region" description="Helical" evidence="6">
    <location>
        <begin position="134"/>
        <end position="152"/>
    </location>
</feature>
<dbReference type="GO" id="GO:0016020">
    <property type="term" value="C:membrane"/>
    <property type="evidence" value="ECO:0007669"/>
    <property type="project" value="UniProtKB-SubCell"/>
</dbReference>
<dbReference type="EMBL" id="JARKIK010000050">
    <property type="protein sequence ID" value="KAK8734702.1"/>
    <property type="molecule type" value="Genomic_DNA"/>
</dbReference>
<feature type="transmembrane region" description="Helical" evidence="6">
    <location>
        <begin position="159"/>
        <end position="176"/>
    </location>
</feature>
<evidence type="ECO:0000256" key="3">
    <source>
        <dbReference type="ARBA" id="ARBA00022692"/>
    </source>
</evidence>
<evidence type="ECO:0000256" key="4">
    <source>
        <dbReference type="ARBA" id="ARBA00022989"/>
    </source>
</evidence>
<feature type="non-terminal residue" evidence="7">
    <location>
        <position position="1"/>
    </location>
</feature>
<comment type="similarity">
    <text evidence="2">Belongs to the nucleobase:cation symporter-2 (NCS2) (TC 2.A.40) family.</text>
</comment>
<keyword evidence="8" id="KW-1185">Reference proteome</keyword>
<reference evidence="7 8" key="1">
    <citation type="journal article" date="2024" name="BMC Genomics">
        <title>Genome assembly of redclaw crayfish (Cherax quadricarinatus) provides insights into its immune adaptation and hypoxia tolerance.</title>
        <authorList>
            <person name="Liu Z."/>
            <person name="Zheng J."/>
            <person name="Li H."/>
            <person name="Fang K."/>
            <person name="Wang S."/>
            <person name="He J."/>
            <person name="Zhou D."/>
            <person name="Weng S."/>
            <person name="Chi M."/>
            <person name="Gu Z."/>
            <person name="He J."/>
            <person name="Li F."/>
            <person name="Wang M."/>
        </authorList>
    </citation>
    <scope>NUCLEOTIDE SEQUENCE [LARGE SCALE GENOMIC DNA]</scope>
    <source>
        <strain evidence="7">ZL_2023a</strain>
    </source>
</reference>
<evidence type="ECO:0000256" key="1">
    <source>
        <dbReference type="ARBA" id="ARBA00004141"/>
    </source>
</evidence>
<feature type="transmembrane region" description="Helical" evidence="6">
    <location>
        <begin position="106"/>
        <end position="128"/>
    </location>
</feature>
<keyword evidence="3 6" id="KW-0812">Transmembrane</keyword>
<gene>
    <name evidence="7" type="ORF">OTU49_005941</name>
</gene>
<protein>
    <recommendedName>
        <fullName evidence="9">Solute carrier family 23 member 2</fullName>
    </recommendedName>
</protein>
<dbReference type="Pfam" id="PF00860">
    <property type="entry name" value="Xan_ur_permease"/>
    <property type="match status" value="1"/>
</dbReference>
<keyword evidence="4 6" id="KW-1133">Transmembrane helix</keyword>
<accession>A0AAW0WRR6</accession>
<comment type="caution">
    <text evidence="7">The sequence shown here is derived from an EMBL/GenBank/DDBJ whole genome shotgun (WGS) entry which is preliminary data.</text>
</comment>
<evidence type="ECO:0000313" key="7">
    <source>
        <dbReference type="EMBL" id="KAK8734702.1"/>
    </source>
</evidence>
<dbReference type="AlphaFoldDB" id="A0AAW0WRR6"/>
<evidence type="ECO:0000313" key="8">
    <source>
        <dbReference type="Proteomes" id="UP001445076"/>
    </source>
</evidence>
<comment type="subcellular location">
    <subcellularLocation>
        <location evidence="1">Membrane</location>
        <topology evidence="1">Multi-pass membrane protein</topology>
    </subcellularLocation>
</comment>
<organism evidence="7 8">
    <name type="scientific">Cherax quadricarinatus</name>
    <name type="common">Australian red claw crayfish</name>
    <dbReference type="NCBI Taxonomy" id="27406"/>
    <lineage>
        <taxon>Eukaryota</taxon>
        <taxon>Metazoa</taxon>
        <taxon>Ecdysozoa</taxon>
        <taxon>Arthropoda</taxon>
        <taxon>Crustacea</taxon>
        <taxon>Multicrustacea</taxon>
        <taxon>Malacostraca</taxon>
        <taxon>Eumalacostraca</taxon>
        <taxon>Eucarida</taxon>
        <taxon>Decapoda</taxon>
        <taxon>Pleocyemata</taxon>
        <taxon>Astacidea</taxon>
        <taxon>Parastacoidea</taxon>
        <taxon>Parastacidae</taxon>
        <taxon>Cherax</taxon>
    </lineage>
</organism>
<evidence type="ECO:0000256" key="5">
    <source>
        <dbReference type="ARBA" id="ARBA00023136"/>
    </source>
</evidence>
<evidence type="ECO:0000256" key="2">
    <source>
        <dbReference type="ARBA" id="ARBA00008821"/>
    </source>
</evidence>
<feature type="transmembrane region" description="Helical" evidence="6">
    <location>
        <begin position="35"/>
        <end position="57"/>
    </location>
</feature>
<proteinExistence type="inferred from homology"/>
<name>A0AAW0WRR6_CHEQU</name>
<dbReference type="GO" id="GO:0022857">
    <property type="term" value="F:transmembrane transporter activity"/>
    <property type="evidence" value="ECO:0007669"/>
    <property type="project" value="InterPro"/>
</dbReference>
<dbReference type="PANTHER" id="PTHR11119">
    <property type="entry name" value="XANTHINE-URACIL / VITAMIN C PERMEASE FAMILY MEMBER"/>
    <property type="match status" value="1"/>
</dbReference>